<evidence type="ECO:0000313" key="2">
    <source>
        <dbReference type="EMBL" id="KAK8089014.1"/>
    </source>
</evidence>
<feature type="compositionally biased region" description="Polar residues" evidence="1">
    <location>
        <begin position="62"/>
        <end position="71"/>
    </location>
</feature>
<dbReference type="Proteomes" id="UP001433268">
    <property type="component" value="Unassembled WGS sequence"/>
</dbReference>
<feature type="region of interest" description="Disordered" evidence="1">
    <location>
        <begin position="51"/>
        <end position="71"/>
    </location>
</feature>
<protein>
    <submittedName>
        <fullName evidence="2">Uncharacterized protein</fullName>
    </submittedName>
</protein>
<organism evidence="2 3">
    <name type="scientific">Apiospora hydei</name>
    <dbReference type="NCBI Taxonomy" id="1337664"/>
    <lineage>
        <taxon>Eukaryota</taxon>
        <taxon>Fungi</taxon>
        <taxon>Dikarya</taxon>
        <taxon>Ascomycota</taxon>
        <taxon>Pezizomycotina</taxon>
        <taxon>Sordariomycetes</taxon>
        <taxon>Xylariomycetidae</taxon>
        <taxon>Amphisphaeriales</taxon>
        <taxon>Apiosporaceae</taxon>
        <taxon>Apiospora</taxon>
    </lineage>
</organism>
<dbReference type="GeneID" id="92041350"/>
<evidence type="ECO:0000313" key="3">
    <source>
        <dbReference type="Proteomes" id="UP001433268"/>
    </source>
</evidence>
<dbReference type="RefSeq" id="XP_066671908.1">
    <property type="nucleotide sequence ID" value="XM_066808290.1"/>
</dbReference>
<sequence length="71" mass="8070">MDHGSWIMGHGHRPMLLSIRIPTGATVAQDQDLRFKPIKWATLDDGLRDEKRHQRDWDGVDTASSVMSNLT</sequence>
<dbReference type="EMBL" id="JAQQWN010000004">
    <property type="protein sequence ID" value="KAK8089014.1"/>
    <property type="molecule type" value="Genomic_DNA"/>
</dbReference>
<comment type="caution">
    <text evidence="2">The sequence shown here is derived from an EMBL/GenBank/DDBJ whole genome shotgun (WGS) entry which is preliminary data.</text>
</comment>
<keyword evidence="3" id="KW-1185">Reference proteome</keyword>
<proteinExistence type="predicted"/>
<gene>
    <name evidence="2" type="ORF">PG997_003975</name>
</gene>
<reference evidence="2 3" key="1">
    <citation type="submission" date="2023-01" db="EMBL/GenBank/DDBJ databases">
        <title>Analysis of 21 Apiospora genomes using comparative genomics revels a genus with tremendous synthesis potential of carbohydrate active enzymes and secondary metabolites.</title>
        <authorList>
            <person name="Sorensen T."/>
        </authorList>
    </citation>
    <scope>NUCLEOTIDE SEQUENCE [LARGE SCALE GENOMIC DNA]</scope>
    <source>
        <strain evidence="2 3">CBS 114990</strain>
    </source>
</reference>
<accession>A0ABR1X0Y3</accession>
<evidence type="ECO:0000256" key="1">
    <source>
        <dbReference type="SAM" id="MobiDB-lite"/>
    </source>
</evidence>
<name>A0ABR1X0Y3_9PEZI</name>